<dbReference type="InterPro" id="IPR029063">
    <property type="entry name" value="SAM-dependent_MTases_sf"/>
</dbReference>
<keyword evidence="3 5" id="KW-0808">Transferase</keyword>
<sequence>MKRHSHFDRLLDERRKNFENPENFIPKLLRGDEIVVDMGCGPGYYCPELEKYSSKLYCVDFNKEALDIAKTRIKKPNTELLYEESSRTSIPPSSVDVVVLANSFHDMDREAAYSEILRILKPSGKVIIVDWKKEETPFGPPMSIRMSEKDYINLFKDFELKQTFDPGPYHYGLVLIRKSN</sequence>
<evidence type="ECO:0000256" key="1">
    <source>
        <dbReference type="ARBA" id="ARBA00008361"/>
    </source>
</evidence>
<dbReference type="OrthoDB" id="1018at2157"/>
<evidence type="ECO:0000313" key="6">
    <source>
        <dbReference type="Proteomes" id="UP000509301"/>
    </source>
</evidence>
<dbReference type="Gene3D" id="3.40.50.150">
    <property type="entry name" value="Vaccinia Virus protein VP39"/>
    <property type="match status" value="1"/>
</dbReference>
<feature type="domain" description="Methyltransferase type 11" evidence="4">
    <location>
        <begin position="36"/>
        <end position="128"/>
    </location>
</feature>
<evidence type="ECO:0000259" key="4">
    <source>
        <dbReference type="Pfam" id="PF08241"/>
    </source>
</evidence>
<keyword evidence="6" id="KW-1185">Reference proteome</keyword>
<proteinExistence type="inferred from homology"/>
<dbReference type="EMBL" id="CP049074">
    <property type="protein sequence ID" value="QKQ99136.1"/>
    <property type="molecule type" value="Genomic_DNA"/>
</dbReference>
<comment type="similarity">
    <text evidence="1">Belongs to the methyltransferase superfamily.</text>
</comment>
<organism evidence="5 6">
    <name type="scientific">Metallosphaera tengchongensis</name>
    <dbReference type="NCBI Taxonomy" id="1532350"/>
    <lineage>
        <taxon>Archaea</taxon>
        <taxon>Thermoproteota</taxon>
        <taxon>Thermoprotei</taxon>
        <taxon>Sulfolobales</taxon>
        <taxon>Sulfolobaceae</taxon>
        <taxon>Metallosphaera</taxon>
    </lineage>
</organism>
<dbReference type="PANTHER" id="PTHR44942">
    <property type="entry name" value="METHYLTRANSF_11 DOMAIN-CONTAINING PROTEIN"/>
    <property type="match status" value="1"/>
</dbReference>
<evidence type="ECO:0000313" key="5">
    <source>
        <dbReference type="EMBL" id="QKQ99136.1"/>
    </source>
</evidence>
<dbReference type="Pfam" id="PF08241">
    <property type="entry name" value="Methyltransf_11"/>
    <property type="match status" value="1"/>
</dbReference>
<gene>
    <name evidence="5" type="ORF">GWK48_00860</name>
</gene>
<dbReference type="Proteomes" id="UP000509301">
    <property type="component" value="Chromosome"/>
</dbReference>
<dbReference type="KEGG" id="mten:GWK48_00860"/>
<dbReference type="GO" id="GO:0008757">
    <property type="term" value="F:S-adenosylmethionine-dependent methyltransferase activity"/>
    <property type="evidence" value="ECO:0007669"/>
    <property type="project" value="InterPro"/>
</dbReference>
<dbReference type="SUPFAM" id="SSF53335">
    <property type="entry name" value="S-adenosyl-L-methionine-dependent methyltransferases"/>
    <property type="match status" value="1"/>
</dbReference>
<evidence type="ECO:0000256" key="2">
    <source>
        <dbReference type="ARBA" id="ARBA00022603"/>
    </source>
</evidence>
<keyword evidence="2 5" id="KW-0489">Methyltransferase</keyword>
<reference evidence="5 6" key="1">
    <citation type="submission" date="2020-02" db="EMBL/GenBank/DDBJ databases">
        <title>Comparative genome analysis reveals the metabolism and evolution of the thermophilic archaeal genus Metallosphaera.</title>
        <authorList>
            <person name="Jiang C."/>
        </authorList>
    </citation>
    <scope>NUCLEOTIDE SEQUENCE [LARGE SCALE GENOMIC DNA]</scope>
    <source>
        <strain evidence="5 6">Ric-A</strain>
    </source>
</reference>
<evidence type="ECO:0000256" key="3">
    <source>
        <dbReference type="ARBA" id="ARBA00022679"/>
    </source>
</evidence>
<name>A0A6N0NSQ5_9CREN</name>
<dbReference type="PANTHER" id="PTHR44942:SF4">
    <property type="entry name" value="METHYLTRANSFERASE TYPE 11 DOMAIN-CONTAINING PROTEIN"/>
    <property type="match status" value="1"/>
</dbReference>
<dbReference type="GO" id="GO:0032259">
    <property type="term" value="P:methylation"/>
    <property type="evidence" value="ECO:0007669"/>
    <property type="project" value="UniProtKB-KW"/>
</dbReference>
<accession>A0A6N0NSQ5</accession>
<dbReference type="AlphaFoldDB" id="A0A6N0NSQ5"/>
<dbReference type="GeneID" id="55640452"/>
<dbReference type="RefSeq" id="WP_174628738.1">
    <property type="nucleotide sequence ID" value="NZ_CP049074.1"/>
</dbReference>
<dbReference type="InterPro" id="IPR013216">
    <property type="entry name" value="Methyltransf_11"/>
</dbReference>
<dbReference type="CDD" id="cd02440">
    <property type="entry name" value="AdoMet_MTases"/>
    <property type="match status" value="1"/>
</dbReference>
<dbReference type="InterPro" id="IPR051052">
    <property type="entry name" value="Diverse_substrate_MTase"/>
</dbReference>
<protein>
    <submittedName>
        <fullName evidence="5">Class I SAM-dependent methyltransferase</fullName>
    </submittedName>
</protein>